<protein>
    <submittedName>
        <fullName evidence="11">DEAD/DEAH box helicase</fullName>
    </submittedName>
</protein>
<feature type="domain" description="Helicase ATP-binding" evidence="8">
    <location>
        <begin position="127"/>
        <end position="324"/>
    </location>
</feature>
<reference evidence="11 12" key="1">
    <citation type="submission" date="2018-09" db="EMBL/GenBank/DDBJ databases">
        <title>Comparative genomics of Leucobacter spp.</title>
        <authorList>
            <person name="Reis A.C."/>
            <person name="Kolvenbach B.A."/>
            <person name="Corvini P.F.X."/>
            <person name="Nunes O.C."/>
        </authorList>
    </citation>
    <scope>NUCLEOTIDE SEQUENCE [LARGE SCALE GENOMIC DNA]</scope>
    <source>
        <strain evidence="11 12">TAN 31504</strain>
    </source>
</reference>
<accession>A0ABS1SE15</accession>
<comment type="caution">
    <text evidence="11">The sequence shown here is derived from an EMBL/GenBank/DDBJ whole genome shotgun (WGS) entry which is preliminary data.</text>
</comment>
<dbReference type="InterPro" id="IPR001650">
    <property type="entry name" value="Helicase_C-like"/>
</dbReference>
<dbReference type="EMBL" id="QYAC01000002">
    <property type="protein sequence ID" value="MBL3678789.1"/>
    <property type="molecule type" value="Genomic_DNA"/>
</dbReference>
<keyword evidence="4" id="KW-0067">ATP-binding</keyword>
<dbReference type="PANTHER" id="PTHR47959">
    <property type="entry name" value="ATP-DEPENDENT RNA HELICASE RHLE-RELATED"/>
    <property type="match status" value="1"/>
</dbReference>
<keyword evidence="1" id="KW-0547">Nucleotide-binding</keyword>
<evidence type="ECO:0000256" key="4">
    <source>
        <dbReference type="ARBA" id="ARBA00022840"/>
    </source>
</evidence>
<dbReference type="Pfam" id="PF00270">
    <property type="entry name" value="DEAD"/>
    <property type="match status" value="1"/>
</dbReference>
<keyword evidence="2" id="KW-0378">Hydrolase</keyword>
<dbReference type="InterPro" id="IPR011545">
    <property type="entry name" value="DEAD/DEAH_box_helicase_dom"/>
</dbReference>
<keyword evidence="12" id="KW-1185">Reference proteome</keyword>
<evidence type="ECO:0000256" key="3">
    <source>
        <dbReference type="ARBA" id="ARBA00022806"/>
    </source>
</evidence>
<dbReference type="InterPro" id="IPR044742">
    <property type="entry name" value="DEAD/DEAH_RhlB"/>
</dbReference>
<evidence type="ECO:0000256" key="5">
    <source>
        <dbReference type="ARBA" id="ARBA00038437"/>
    </source>
</evidence>
<dbReference type="InterPro" id="IPR027417">
    <property type="entry name" value="P-loop_NTPase"/>
</dbReference>
<dbReference type="RefSeq" id="WP_202344027.1">
    <property type="nucleotide sequence ID" value="NZ_BAAAPI010000008.1"/>
</dbReference>
<evidence type="ECO:0000259" key="8">
    <source>
        <dbReference type="PROSITE" id="PS51192"/>
    </source>
</evidence>
<organism evidence="11 12">
    <name type="scientific">Leucobacter chromiireducens subsp. solipictus</name>
    <dbReference type="NCBI Taxonomy" id="398235"/>
    <lineage>
        <taxon>Bacteria</taxon>
        <taxon>Bacillati</taxon>
        <taxon>Actinomycetota</taxon>
        <taxon>Actinomycetes</taxon>
        <taxon>Micrococcales</taxon>
        <taxon>Microbacteriaceae</taxon>
        <taxon>Leucobacter</taxon>
    </lineage>
</organism>
<evidence type="ECO:0000256" key="2">
    <source>
        <dbReference type="ARBA" id="ARBA00022801"/>
    </source>
</evidence>
<keyword evidence="3 11" id="KW-0347">Helicase</keyword>
<dbReference type="PANTHER" id="PTHR47959:SF13">
    <property type="entry name" value="ATP-DEPENDENT RNA HELICASE RHLE"/>
    <property type="match status" value="1"/>
</dbReference>
<dbReference type="InterPro" id="IPR014001">
    <property type="entry name" value="Helicase_ATP-bd"/>
</dbReference>
<dbReference type="SMART" id="SM00487">
    <property type="entry name" value="DEXDc"/>
    <property type="match status" value="1"/>
</dbReference>
<evidence type="ECO:0000313" key="11">
    <source>
        <dbReference type="EMBL" id="MBL3678789.1"/>
    </source>
</evidence>
<dbReference type="InterPro" id="IPR014014">
    <property type="entry name" value="RNA_helicase_DEAD_Q_motif"/>
</dbReference>
<feature type="domain" description="DEAD-box RNA helicase Q" evidence="10">
    <location>
        <begin position="96"/>
        <end position="124"/>
    </location>
</feature>
<evidence type="ECO:0000259" key="9">
    <source>
        <dbReference type="PROSITE" id="PS51194"/>
    </source>
</evidence>
<evidence type="ECO:0000313" key="12">
    <source>
        <dbReference type="Proteomes" id="UP001645859"/>
    </source>
</evidence>
<gene>
    <name evidence="11" type="ORF">D3230_05695</name>
</gene>
<comment type="similarity">
    <text evidence="5">Belongs to the DEAD box helicase family.</text>
</comment>
<feature type="compositionally biased region" description="Low complexity" evidence="7">
    <location>
        <begin position="60"/>
        <end position="79"/>
    </location>
</feature>
<dbReference type="InterPro" id="IPR050079">
    <property type="entry name" value="DEAD_box_RNA_helicase"/>
</dbReference>
<dbReference type="PROSITE" id="PS51195">
    <property type="entry name" value="Q_MOTIF"/>
    <property type="match status" value="1"/>
</dbReference>
<evidence type="ECO:0000256" key="1">
    <source>
        <dbReference type="ARBA" id="ARBA00022741"/>
    </source>
</evidence>
<dbReference type="CDD" id="cd00268">
    <property type="entry name" value="DEADc"/>
    <property type="match status" value="1"/>
</dbReference>
<feature type="compositionally biased region" description="Basic and acidic residues" evidence="7">
    <location>
        <begin position="33"/>
        <end position="59"/>
    </location>
</feature>
<dbReference type="Proteomes" id="UP001645859">
    <property type="component" value="Unassembled WGS sequence"/>
</dbReference>
<dbReference type="Gene3D" id="3.40.50.300">
    <property type="entry name" value="P-loop containing nucleotide triphosphate hydrolases"/>
    <property type="match status" value="2"/>
</dbReference>
<dbReference type="GO" id="GO:0004386">
    <property type="term" value="F:helicase activity"/>
    <property type="evidence" value="ECO:0007669"/>
    <property type="project" value="UniProtKB-KW"/>
</dbReference>
<dbReference type="SUPFAM" id="SSF52540">
    <property type="entry name" value="P-loop containing nucleoside triphosphate hydrolases"/>
    <property type="match status" value="1"/>
</dbReference>
<feature type="region of interest" description="Disordered" evidence="7">
    <location>
        <begin position="1"/>
        <end position="81"/>
    </location>
</feature>
<dbReference type="Pfam" id="PF00271">
    <property type="entry name" value="Helicase_C"/>
    <property type="match status" value="1"/>
</dbReference>
<dbReference type="CDD" id="cd18787">
    <property type="entry name" value="SF2_C_DEAD"/>
    <property type="match status" value="1"/>
</dbReference>
<evidence type="ECO:0000256" key="6">
    <source>
        <dbReference type="PROSITE-ProRule" id="PRU00552"/>
    </source>
</evidence>
<dbReference type="PROSITE" id="PS51192">
    <property type="entry name" value="HELICASE_ATP_BIND_1"/>
    <property type="match status" value="1"/>
</dbReference>
<dbReference type="PROSITE" id="PS51194">
    <property type="entry name" value="HELICASE_CTER"/>
    <property type="match status" value="1"/>
</dbReference>
<dbReference type="SMART" id="SM00490">
    <property type="entry name" value="HELICc"/>
    <property type="match status" value="1"/>
</dbReference>
<evidence type="ECO:0000256" key="7">
    <source>
        <dbReference type="SAM" id="MobiDB-lite"/>
    </source>
</evidence>
<evidence type="ECO:0000259" key="10">
    <source>
        <dbReference type="PROSITE" id="PS51195"/>
    </source>
</evidence>
<name>A0ABS1SE15_9MICO</name>
<feature type="domain" description="Helicase C-terminal" evidence="9">
    <location>
        <begin position="345"/>
        <end position="494"/>
    </location>
</feature>
<proteinExistence type="inferred from homology"/>
<feature type="short sequence motif" description="Q motif" evidence="6">
    <location>
        <begin position="96"/>
        <end position="124"/>
    </location>
</feature>
<sequence>MAQKGRRGFKPPANYEPGRKPRGRKFHGGGRPTEADATRRDRADAAAKKRDPAEPKRADAGAQRVAPRAPRQPRAAATPLPKLEAKITTAADAAGVRFTDLGLGGNIVRVLGELGAEQPFPIQVATIPDTIAGRDILGRARTGSGKTIAFGAALVERMLKLKAEGAFGAKPGSKAPRAQRGVRVQRTATRNPRALILAPTRELALQIDRTVQPIARSVGFYTAQMVGGIPIDPQIHALERGVDIVIGTPGRVQDLVTRRKLDLREVLVTVLDEADHMCDLGFLEPVQRVLRETQRDGQRLLFSATLDSGVSELVAEFLRDPAVHEAEPAASGRVRHRVHMVARDHKEQTLVQLAKTPGRVLMFCRTRAYAEQITEVLAEAGLRVTSLHGDLSQSRRERNLAHFATGKASVLVATDVAARGIHVDDVDLVIQADPPNDFKTYLHRAGRTGRAGRDGRVVTVIPKPREQSMREILEHAGIEAEQFGEFVPKAAGGAKRTR</sequence>